<sequence length="168" mass="19617">MEEKRMSLVDFLGATSEIKIIDFLAENMDMAYNQTEISECLGISRTVVNQKIPVLIYNNIIEVKECKGNTKKYGLKENSLVNKIIATIYDHSFRMAEYEGDEEEVLSEISDKHQASPEENCDCYCGEPRYIEFYETPGYQLDWFQERMEKAENYKPKWEKMQTVFASA</sequence>
<dbReference type="SUPFAM" id="SSF46785">
    <property type="entry name" value="Winged helix' DNA-binding domain"/>
    <property type="match status" value="1"/>
</dbReference>
<dbReference type="InterPro" id="IPR036390">
    <property type="entry name" value="WH_DNA-bd_sf"/>
</dbReference>
<name>Q8PVP0_METMA</name>
<gene>
    <name evidence="1" type="ordered locus">MM_1922</name>
</gene>
<reference evidence="1 2" key="1">
    <citation type="journal article" date="2002" name="J. Mol. Microbiol. Biotechnol.">
        <title>The genome of Methanosarcina mazei: evidence for lateral gene transfer between Bacteria and Archaea.</title>
        <authorList>
            <person name="Deppenmeier U."/>
            <person name="Johann A."/>
            <person name="Hartsch T."/>
            <person name="Merkl R."/>
            <person name="Schmitz R.A."/>
            <person name="Martinez-Arias R."/>
            <person name="Henne A."/>
            <person name="Wiezer A."/>
            <person name="Baumer S."/>
            <person name="Jacobi C."/>
            <person name="Bruggemann H."/>
            <person name="Lienard T."/>
            <person name="Christmann A."/>
            <person name="Bomeke M."/>
            <person name="Steckel S."/>
            <person name="Bhattacharyya A."/>
            <person name="Lykidis A."/>
            <person name="Overbeek R."/>
            <person name="Klenk H.P."/>
            <person name="Gunsalus R.P."/>
            <person name="Fritz H.J."/>
            <person name="Gottschalk G."/>
        </authorList>
    </citation>
    <scope>NUCLEOTIDE SEQUENCE [LARGE SCALE GENOMIC DNA]</scope>
    <source>
        <strain evidence="2">ATCC BAA-159 / DSM 3647 / Goe1 / Go1 / JCM 11833 / OCM 88</strain>
    </source>
</reference>
<evidence type="ECO:0000313" key="1">
    <source>
        <dbReference type="EMBL" id="AAM31618.1"/>
    </source>
</evidence>
<dbReference type="InterPro" id="IPR036388">
    <property type="entry name" value="WH-like_DNA-bd_sf"/>
</dbReference>
<organism evidence="1 2">
    <name type="scientific">Methanosarcina mazei (strain ATCC BAA-159 / DSM 3647 / Goe1 / Go1 / JCM 11833 / OCM 88)</name>
    <name type="common">Methanosarcina frisia</name>
    <dbReference type="NCBI Taxonomy" id="192952"/>
    <lineage>
        <taxon>Archaea</taxon>
        <taxon>Methanobacteriati</taxon>
        <taxon>Methanobacteriota</taxon>
        <taxon>Stenosarchaea group</taxon>
        <taxon>Methanomicrobia</taxon>
        <taxon>Methanosarcinales</taxon>
        <taxon>Methanosarcinaceae</taxon>
        <taxon>Methanosarcina</taxon>
    </lineage>
</organism>
<accession>Q8PVP0</accession>
<protein>
    <submittedName>
        <fullName evidence="1">Uncharacterized protein</fullName>
    </submittedName>
</protein>
<dbReference type="HOGENOM" id="CLU_1631675_0_0_2"/>
<dbReference type="AlphaFoldDB" id="Q8PVP0"/>
<dbReference type="Proteomes" id="UP000000595">
    <property type="component" value="Chromosome"/>
</dbReference>
<evidence type="ECO:0000313" key="2">
    <source>
        <dbReference type="Proteomes" id="UP000000595"/>
    </source>
</evidence>
<proteinExistence type="predicted"/>
<dbReference type="eggNOG" id="arCOG01210">
    <property type="taxonomic scope" value="Archaea"/>
</dbReference>
<dbReference type="EMBL" id="AE008384">
    <property type="protein sequence ID" value="AAM31618.1"/>
    <property type="molecule type" value="Genomic_DNA"/>
</dbReference>
<dbReference type="Gene3D" id="1.10.10.10">
    <property type="entry name" value="Winged helix-like DNA-binding domain superfamily/Winged helix DNA-binding domain"/>
    <property type="match status" value="1"/>
</dbReference>
<dbReference type="PATRIC" id="fig|192952.21.peg.2212"/>
<dbReference type="KEGG" id="mma:MM_1922"/>